<name>A0ABT2RRD9_9FIRM</name>
<comment type="function">
    <text evidence="5">Methylates the class 1 translation termination release factors RF1/PrfA and RF2/PrfB on the glutamine residue of the universally conserved GGQ motif.</text>
</comment>
<dbReference type="PANTHER" id="PTHR18895:SF74">
    <property type="entry name" value="MTRF1L RELEASE FACTOR GLUTAMINE METHYLTRANSFERASE"/>
    <property type="match status" value="1"/>
</dbReference>
<evidence type="ECO:0000313" key="8">
    <source>
        <dbReference type="EMBL" id="MCU6687989.1"/>
    </source>
</evidence>
<dbReference type="InterPro" id="IPR004556">
    <property type="entry name" value="HemK-like"/>
</dbReference>
<evidence type="ECO:0000256" key="4">
    <source>
        <dbReference type="ARBA" id="ARBA00048391"/>
    </source>
</evidence>
<dbReference type="InterPro" id="IPR040758">
    <property type="entry name" value="PrmC_N"/>
</dbReference>
<dbReference type="Pfam" id="PF17827">
    <property type="entry name" value="PrmC_N"/>
    <property type="match status" value="1"/>
</dbReference>
<keyword evidence="9" id="KW-1185">Reference proteome</keyword>
<dbReference type="NCBIfam" id="TIGR03534">
    <property type="entry name" value="RF_mod_PrmC"/>
    <property type="match status" value="1"/>
</dbReference>
<evidence type="ECO:0000313" key="9">
    <source>
        <dbReference type="Proteomes" id="UP001652431"/>
    </source>
</evidence>
<feature type="binding site" evidence="5">
    <location>
        <begin position="193"/>
        <end position="196"/>
    </location>
    <ligand>
        <name>substrate</name>
    </ligand>
</feature>
<proteinExistence type="inferred from homology"/>
<evidence type="ECO:0000256" key="2">
    <source>
        <dbReference type="ARBA" id="ARBA00022679"/>
    </source>
</evidence>
<dbReference type="EMBL" id="JAOQJU010000032">
    <property type="protein sequence ID" value="MCU6687989.1"/>
    <property type="molecule type" value="Genomic_DNA"/>
</dbReference>
<feature type="binding site" evidence="5">
    <location>
        <position position="193"/>
    </location>
    <ligand>
        <name>S-adenosyl-L-methionine</name>
        <dbReference type="ChEBI" id="CHEBI:59789"/>
    </ligand>
</feature>
<dbReference type="InterPro" id="IPR002052">
    <property type="entry name" value="DNA_methylase_N6_adenine_CS"/>
</dbReference>
<dbReference type="SUPFAM" id="SSF53335">
    <property type="entry name" value="S-adenosyl-L-methionine-dependent methyltransferases"/>
    <property type="match status" value="1"/>
</dbReference>
<gene>
    <name evidence="5 8" type="primary">prmC</name>
    <name evidence="8" type="ORF">OCV99_15915</name>
</gene>
<evidence type="ECO:0000256" key="5">
    <source>
        <dbReference type="HAMAP-Rule" id="MF_02126"/>
    </source>
</evidence>
<dbReference type="GO" id="GO:0032259">
    <property type="term" value="P:methylation"/>
    <property type="evidence" value="ECO:0007669"/>
    <property type="project" value="UniProtKB-KW"/>
</dbReference>
<sequence>MKKRISDILAEGQKILQEAGIEDCSLDAWYLLEWAAGITRAVYYAHPEKELTDAQEKQYRASIEARSRRIPLQHITGEQEFMGLTFKVDEHVLIPRQDTEILVEAGLGQMKPGMHVLDMCTGSGCIIISLEKLWFQRKEADLKKQTQFTGADISREALVKAQENVQMHKSSVKLVQSDLFEHIKDRYDMILSNPPYIPTAAIEGLQAEVRCHDPYIALDGKEDGLYFYRRIIADAREHLADRGWLLFEIGYDQKESVEELMKAAGYVEIFAKKDLAGLDRVVGGRYIK</sequence>
<evidence type="ECO:0000256" key="3">
    <source>
        <dbReference type="ARBA" id="ARBA00022691"/>
    </source>
</evidence>
<dbReference type="NCBIfam" id="TIGR00536">
    <property type="entry name" value="hemK_fam"/>
    <property type="match status" value="1"/>
</dbReference>
<accession>A0ABT2RRD9</accession>
<dbReference type="InterPro" id="IPR019874">
    <property type="entry name" value="RF_methyltr_PrmC"/>
</dbReference>
<comment type="caution">
    <text evidence="8">The sequence shown here is derived from an EMBL/GenBank/DDBJ whole genome shotgun (WGS) entry which is preliminary data.</text>
</comment>
<dbReference type="InterPro" id="IPR050320">
    <property type="entry name" value="N5-glutamine_MTase"/>
</dbReference>
<comment type="catalytic activity">
    <reaction evidence="4 5">
        <text>L-glutaminyl-[peptide chain release factor] + S-adenosyl-L-methionine = N(5)-methyl-L-glutaminyl-[peptide chain release factor] + S-adenosyl-L-homocysteine + H(+)</text>
        <dbReference type="Rhea" id="RHEA:42896"/>
        <dbReference type="Rhea" id="RHEA-COMP:10271"/>
        <dbReference type="Rhea" id="RHEA-COMP:10272"/>
        <dbReference type="ChEBI" id="CHEBI:15378"/>
        <dbReference type="ChEBI" id="CHEBI:30011"/>
        <dbReference type="ChEBI" id="CHEBI:57856"/>
        <dbReference type="ChEBI" id="CHEBI:59789"/>
        <dbReference type="ChEBI" id="CHEBI:61891"/>
        <dbReference type="EC" id="2.1.1.297"/>
    </reaction>
</comment>
<feature type="binding site" evidence="5">
    <location>
        <position position="152"/>
    </location>
    <ligand>
        <name>S-adenosyl-L-methionine</name>
        <dbReference type="ChEBI" id="CHEBI:59789"/>
    </ligand>
</feature>
<dbReference type="InterPro" id="IPR007848">
    <property type="entry name" value="Small_mtfrase_dom"/>
</dbReference>
<keyword evidence="3 5" id="KW-0949">S-adenosyl-L-methionine</keyword>
<reference evidence="8 9" key="1">
    <citation type="journal article" date="2021" name="ISME Commun">
        <title>Automated analysis of genomic sequences facilitates high-throughput and comprehensive description of bacteria.</title>
        <authorList>
            <person name="Hitch T.C.A."/>
        </authorList>
    </citation>
    <scope>NUCLEOTIDE SEQUENCE [LARGE SCALE GENOMIC DNA]</scope>
    <source>
        <strain evidence="8 9">Sanger_03</strain>
    </source>
</reference>
<dbReference type="EC" id="2.1.1.297" evidence="5"/>
<protein>
    <recommendedName>
        <fullName evidence="5">Release factor glutamine methyltransferase</fullName>
        <shortName evidence="5">RF MTase</shortName>
        <ecNumber evidence="5">2.1.1.297</ecNumber>
    </recommendedName>
    <alternativeName>
        <fullName evidence="5">N5-glutamine methyltransferase PrmC</fullName>
    </alternativeName>
    <alternativeName>
        <fullName evidence="5">Protein-(glutamine-N5) MTase PrmC</fullName>
    </alternativeName>
    <alternativeName>
        <fullName evidence="5">Protein-glutamine N-methyltransferase PrmC</fullName>
    </alternativeName>
</protein>
<feature type="domain" description="Methyltransferase small" evidence="6">
    <location>
        <begin position="112"/>
        <end position="197"/>
    </location>
</feature>
<dbReference type="Proteomes" id="UP001652431">
    <property type="component" value="Unassembled WGS sequence"/>
</dbReference>
<dbReference type="HAMAP" id="MF_02126">
    <property type="entry name" value="RF_methyltr_PrmC"/>
    <property type="match status" value="1"/>
</dbReference>
<dbReference type="Pfam" id="PF05175">
    <property type="entry name" value="MTS"/>
    <property type="match status" value="1"/>
</dbReference>
<evidence type="ECO:0000259" key="6">
    <source>
        <dbReference type="Pfam" id="PF05175"/>
    </source>
</evidence>
<evidence type="ECO:0000256" key="1">
    <source>
        <dbReference type="ARBA" id="ARBA00022603"/>
    </source>
</evidence>
<dbReference type="Gene3D" id="3.40.50.150">
    <property type="entry name" value="Vaccinia Virus protein VP39"/>
    <property type="match status" value="1"/>
</dbReference>
<evidence type="ECO:0000259" key="7">
    <source>
        <dbReference type="Pfam" id="PF17827"/>
    </source>
</evidence>
<keyword evidence="1 5" id="KW-0489">Methyltransferase</keyword>
<organism evidence="8 9">
    <name type="scientific">Dorea acetigenes</name>
    <dbReference type="NCBI Taxonomy" id="2981787"/>
    <lineage>
        <taxon>Bacteria</taxon>
        <taxon>Bacillati</taxon>
        <taxon>Bacillota</taxon>
        <taxon>Clostridia</taxon>
        <taxon>Lachnospirales</taxon>
        <taxon>Lachnospiraceae</taxon>
        <taxon>Dorea</taxon>
    </lineage>
</organism>
<dbReference type="GO" id="GO:0102559">
    <property type="term" value="F:peptide chain release factor N(5)-glutamine methyltransferase activity"/>
    <property type="evidence" value="ECO:0007669"/>
    <property type="project" value="UniProtKB-EC"/>
</dbReference>
<comment type="similarity">
    <text evidence="5">Belongs to the protein N5-glutamine methyltransferase family. PrmC subfamily.</text>
</comment>
<dbReference type="PROSITE" id="PS00092">
    <property type="entry name" value="N6_MTASE"/>
    <property type="match status" value="1"/>
</dbReference>
<feature type="domain" description="Release factor glutamine methyltransferase N-terminal" evidence="7">
    <location>
        <begin position="7"/>
        <end position="77"/>
    </location>
</feature>
<dbReference type="PANTHER" id="PTHR18895">
    <property type="entry name" value="HEMK METHYLTRANSFERASE"/>
    <property type="match status" value="1"/>
</dbReference>
<keyword evidence="2 5" id="KW-0808">Transferase</keyword>
<dbReference type="RefSeq" id="WP_158371784.1">
    <property type="nucleotide sequence ID" value="NZ_JAOQJU010000032.1"/>
</dbReference>
<dbReference type="Gene3D" id="1.10.8.10">
    <property type="entry name" value="DNA helicase RuvA subunit, C-terminal domain"/>
    <property type="match status" value="1"/>
</dbReference>
<comment type="caution">
    <text evidence="5">Lacks conserved residue(s) required for the propagation of feature annotation.</text>
</comment>
<dbReference type="InterPro" id="IPR029063">
    <property type="entry name" value="SAM-dependent_MTases_sf"/>
</dbReference>
<dbReference type="CDD" id="cd02440">
    <property type="entry name" value="AdoMet_MTases"/>
    <property type="match status" value="1"/>
</dbReference>